<comment type="caution">
    <text evidence="3">The sequence shown here is derived from an EMBL/GenBank/DDBJ whole genome shotgun (WGS) entry which is preliminary data.</text>
</comment>
<dbReference type="InterPro" id="IPR025711">
    <property type="entry name" value="PepSY"/>
</dbReference>
<organism evidence="3 4">
    <name type="scientific">Dongia sedimenti</name>
    <dbReference type="NCBI Taxonomy" id="3064282"/>
    <lineage>
        <taxon>Bacteria</taxon>
        <taxon>Pseudomonadati</taxon>
        <taxon>Pseudomonadota</taxon>
        <taxon>Alphaproteobacteria</taxon>
        <taxon>Rhodospirillales</taxon>
        <taxon>Dongiaceae</taxon>
        <taxon>Dongia</taxon>
    </lineage>
</organism>
<reference evidence="4" key="1">
    <citation type="submission" date="2023-08" db="EMBL/GenBank/DDBJ databases">
        <title>Rhodospirillaceae gen. nov., a novel taxon isolated from the Yangtze River Yuezi River estuary sludge.</title>
        <authorList>
            <person name="Ruan L."/>
        </authorList>
    </citation>
    <scope>NUCLEOTIDE SEQUENCE [LARGE SCALE GENOMIC DNA]</scope>
    <source>
        <strain evidence="4">R-7</strain>
    </source>
</reference>
<keyword evidence="4" id="KW-1185">Reference proteome</keyword>
<evidence type="ECO:0000313" key="3">
    <source>
        <dbReference type="EMBL" id="MDQ7246820.1"/>
    </source>
</evidence>
<accession>A0ABU0YGI7</accession>
<proteinExistence type="predicted"/>
<name>A0ABU0YGI7_9PROT</name>
<evidence type="ECO:0000259" key="2">
    <source>
        <dbReference type="Pfam" id="PF13670"/>
    </source>
</evidence>
<evidence type="ECO:0000256" key="1">
    <source>
        <dbReference type="SAM" id="SignalP"/>
    </source>
</evidence>
<feature type="signal peptide" evidence="1">
    <location>
        <begin position="1"/>
        <end position="21"/>
    </location>
</feature>
<dbReference type="Proteomes" id="UP001230156">
    <property type="component" value="Unassembled WGS sequence"/>
</dbReference>
<keyword evidence="1" id="KW-0732">Signal</keyword>
<feature type="chain" id="PRO_5046666931" evidence="1">
    <location>
        <begin position="22"/>
        <end position="86"/>
    </location>
</feature>
<dbReference type="RefSeq" id="WP_379954221.1">
    <property type="nucleotide sequence ID" value="NZ_JAUYVI010000001.1"/>
</dbReference>
<sequence>MKRLALTVLLASVAGIGSAAAAEICSVPQAEWQPKEALQQKLEAEGWKIKTIKIDEGCYEVYGTDAAGKRMETYFDPKSFEVKKQG</sequence>
<dbReference type="EMBL" id="JAUYVI010000001">
    <property type="protein sequence ID" value="MDQ7246820.1"/>
    <property type="molecule type" value="Genomic_DNA"/>
</dbReference>
<protein>
    <submittedName>
        <fullName evidence="3">PepSY domain-containing protein</fullName>
    </submittedName>
</protein>
<evidence type="ECO:0000313" key="4">
    <source>
        <dbReference type="Proteomes" id="UP001230156"/>
    </source>
</evidence>
<gene>
    <name evidence="3" type="ORF">Q8A70_04045</name>
</gene>
<feature type="domain" description="PepSY" evidence="2">
    <location>
        <begin position="7"/>
        <end position="85"/>
    </location>
</feature>
<dbReference type="Pfam" id="PF13670">
    <property type="entry name" value="PepSY_2"/>
    <property type="match status" value="1"/>
</dbReference>